<organism evidence="18 19">
    <name type="scientific">Brevundimonas aurantiaca</name>
    <dbReference type="NCBI Taxonomy" id="74316"/>
    <lineage>
        <taxon>Bacteria</taxon>
        <taxon>Pseudomonadati</taxon>
        <taxon>Pseudomonadota</taxon>
        <taxon>Alphaproteobacteria</taxon>
        <taxon>Caulobacterales</taxon>
        <taxon>Caulobacteraceae</taxon>
        <taxon>Brevundimonas</taxon>
    </lineage>
</organism>
<evidence type="ECO:0000259" key="16">
    <source>
        <dbReference type="PROSITE" id="PS50112"/>
    </source>
</evidence>
<keyword evidence="19" id="KW-1185">Reference proteome</keyword>
<dbReference type="Pfam" id="PF02518">
    <property type="entry name" value="HATPase_c"/>
    <property type="match status" value="1"/>
</dbReference>
<dbReference type="InterPro" id="IPR003660">
    <property type="entry name" value="HAMP_dom"/>
</dbReference>
<dbReference type="PRINTS" id="PR00344">
    <property type="entry name" value="BCTRLSENSOR"/>
</dbReference>
<dbReference type="PANTHER" id="PTHR43065:SF10">
    <property type="entry name" value="PEROXIDE STRESS-ACTIVATED HISTIDINE KINASE MAK3"/>
    <property type="match status" value="1"/>
</dbReference>
<dbReference type="InterPro" id="IPR003661">
    <property type="entry name" value="HisK_dim/P_dom"/>
</dbReference>
<evidence type="ECO:0000256" key="7">
    <source>
        <dbReference type="ARBA" id="ARBA00022692"/>
    </source>
</evidence>
<evidence type="ECO:0000256" key="2">
    <source>
        <dbReference type="ARBA" id="ARBA00004651"/>
    </source>
</evidence>
<accession>A0A7W9C5A7</accession>
<feature type="transmembrane region" description="Helical" evidence="14">
    <location>
        <begin position="25"/>
        <end position="51"/>
    </location>
</feature>
<dbReference type="SUPFAM" id="SSF158472">
    <property type="entry name" value="HAMP domain-like"/>
    <property type="match status" value="1"/>
</dbReference>
<evidence type="ECO:0000259" key="17">
    <source>
        <dbReference type="PROSITE" id="PS50885"/>
    </source>
</evidence>
<dbReference type="Gene3D" id="3.30.450.20">
    <property type="entry name" value="PAS domain"/>
    <property type="match status" value="1"/>
</dbReference>
<dbReference type="FunFam" id="1.10.287.130:FF:000107">
    <property type="entry name" value="Sensor histidine kinase YycG"/>
    <property type="match status" value="1"/>
</dbReference>
<dbReference type="InterPro" id="IPR013767">
    <property type="entry name" value="PAS_fold"/>
</dbReference>
<dbReference type="Pfam" id="PF00989">
    <property type="entry name" value="PAS"/>
    <property type="match status" value="1"/>
</dbReference>
<gene>
    <name evidence="18" type="ORF">GGQ93_000863</name>
</gene>
<evidence type="ECO:0000256" key="13">
    <source>
        <dbReference type="ARBA" id="ARBA00023136"/>
    </source>
</evidence>
<dbReference type="InterPro" id="IPR036890">
    <property type="entry name" value="HATPase_C_sf"/>
</dbReference>
<evidence type="ECO:0000313" key="19">
    <source>
        <dbReference type="Proteomes" id="UP000527324"/>
    </source>
</evidence>
<dbReference type="Pfam" id="PF00512">
    <property type="entry name" value="HisKA"/>
    <property type="match status" value="1"/>
</dbReference>
<dbReference type="Gene3D" id="3.30.565.10">
    <property type="entry name" value="Histidine kinase-like ATPase, C-terminal domain"/>
    <property type="match status" value="1"/>
</dbReference>
<dbReference type="SMART" id="SM00091">
    <property type="entry name" value="PAS"/>
    <property type="match status" value="1"/>
</dbReference>
<dbReference type="EMBL" id="JACHOQ010000002">
    <property type="protein sequence ID" value="MBB5739161.1"/>
    <property type="molecule type" value="Genomic_DNA"/>
</dbReference>
<dbReference type="GO" id="GO:0005886">
    <property type="term" value="C:plasma membrane"/>
    <property type="evidence" value="ECO:0007669"/>
    <property type="project" value="UniProtKB-SubCell"/>
</dbReference>
<dbReference type="SMART" id="SM00304">
    <property type="entry name" value="HAMP"/>
    <property type="match status" value="1"/>
</dbReference>
<dbReference type="InterPro" id="IPR000014">
    <property type="entry name" value="PAS"/>
</dbReference>
<feature type="transmembrane region" description="Helical" evidence="14">
    <location>
        <begin position="63"/>
        <end position="82"/>
    </location>
</feature>
<dbReference type="AlphaFoldDB" id="A0A7W9C5A7"/>
<dbReference type="PIRSF" id="PIRSF037532">
    <property type="entry name" value="STHK_NtrY"/>
    <property type="match status" value="1"/>
</dbReference>
<dbReference type="GO" id="GO:0000155">
    <property type="term" value="F:phosphorelay sensor kinase activity"/>
    <property type="evidence" value="ECO:0007669"/>
    <property type="project" value="InterPro"/>
</dbReference>
<dbReference type="CDD" id="cd06225">
    <property type="entry name" value="HAMP"/>
    <property type="match status" value="1"/>
</dbReference>
<dbReference type="Pfam" id="PF19312">
    <property type="entry name" value="NtrY_N"/>
    <property type="match status" value="1"/>
</dbReference>
<keyword evidence="10" id="KW-0067">ATP-binding</keyword>
<dbReference type="CDD" id="cd00130">
    <property type="entry name" value="PAS"/>
    <property type="match status" value="1"/>
</dbReference>
<dbReference type="PANTHER" id="PTHR43065">
    <property type="entry name" value="SENSOR HISTIDINE KINASE"/>
    <property type="match status" value="1"/>
</dbReference>
<dbReference type="SMART" id="SM00387">
    <property type="entry name" value="HATPase_c"/>
    <property type="match status" value="1"/>
</dbReference>
<evidence type="ECO:0000313" key="18">
    <source>
        <dbReference type="EMBL" id="MBB5739161.1"/>
    </source>
</evidence>
<dbReference type="Gene3D" id="6.10.340.10">
    <property type="match status" value="1"/>
</dbReference>
<dbReference type="InterPro" id="IPR005467">
    <property type="entry name" value="His_kinase_dom"/>
</dbReference>
<dbReference type="GO" id="GO:0006355">
    <property type="term" value="P:regulation of DNA-templated transcription"/>
    <property type="evidence" value="ECO:0007669"/>
    <property type="project" value="InterPro"/>
</dbReference>
<evidence type="ECO:0000256" key="8">
    <source>
        <dbReference type="ARBA" id="ARBA00022741"/>
    </source>
</evidence>
<evidence type="ECO:0000256" key="9">
    <source>
        <dbReference type="ARBA" id="ARBA00022777"/>
    </source>
</evidence>
<feature type="domain" description="PAS" evidence="16">
    <location>
        <begin position="391"/>
        <end position="444"/>
    </location>
</feature>
<evidence type="ECO:0000256" key="11">
    <source>
        <dbReference type="ARBA" id="ARBA00022989"/>
    </source>
</evidence>
<dbReference type="Pfam" id="PF00672">
    <property type="entry name" value="HAMP"/>
    <property type="match status" value="1"/>
</dbReference>
<dbReference type="InterPro" id="IPR045671">
    <property type="entry name" value="NtrY-like_N"/>
</dbReference>
<protein>
    <recommendedName>
        <fullName evidence="3">histidine kinase</fullName>
        <ecNumber evidence="3">2.7.13.3</ecNumber>
    </recommendedName>
</protein>
<dbReference type="PROSITE" id="PS50109">
    <property type="entry name" value="HIS_KIN"/>
    <property type="match status" value="1"/>
</dbReference>
<dbReference type="SUPFAM" id="SSF47384">
    <property type="entry name" value="Homodimeric domain of signal transducing histidine kinase"/>
    <property type="match status" value="1"/>
</dbReference>
<evidence type="ECO:0000256" key="6">
    <source>
        <dbReference type="ARBA" id="ARBA00022679"/>
    </source>
</evidence>
<comment type="caution">
    <text evidence="18">The sequence shown here is derived from an EMBL/GenBank/DDBJ whole genome shotgun (WGS) entry which is preliminary data.</text>
</comment>
<dbReference type="InterPro" id="IPR003594">
    <property type="entry name" value="HATPase_dom"/>
</dbReference>
<proteinExistence type="predicted"/>
<dbReference type="Proteomes" id="UP000527324">
    <property type="component" value="Unassembled WGS sequence"/>
</dbReference>
<keyword evidence="11 14" id="KW-1133">Transmembrane helix</keyword>
<sequence>MTSRTDPSSGDESFWGRFETERARAAFGLAYALAVIVTAAAVWLVAVAPGASAGAARGSAGQIVLFVLIANLILISGLAFIVGRRVLVLARSTSEAGSRLHLRFVALFSTVAVIPAVLIALVFGVLVTRGVDQWFSQNVQASVENGAVVGRAYIQDVATAVDADLVTIADQLTSARGLFDDRIQFNDALAQIGDIFGYPAIYILDGDREVLARAEGPGAPPYLAPPRSYLEDAVQGGKPPTDVTQHPDTVRSLIALPAYGDAYLYLVRPLQDGLVARMNASSQSIQAYREAQESRARIQSAFILSYLETALLVLVGAVWLGMSAASSISVPIGRLVKAAGQVAAGDFSARVDSDGAPGEIATLSEAFNRMTGDLQAQQSALKAASEDAQDRSRFIETVLSGVSAGVIGLDRRGRISAINDSALQLLHIEEAEVLGRELATLSPELSDLVGRVEAHIEEDIDLSREGETLRLRVRIEGGQGGEMVLTFDDITRLVTAQRNAAWRDVARRIAHEIKNPLTPIQLSAERLRRKYRDKVDEVEIFDRCTDTIIRQVGDIGRMVDEFSSFARMPAPRFGAANPAEMLREAVFAQRVAAADIGVDLIEPLPRTSLRCDARMVGQALVNILKNAGESVAARRAAEGAAPGPEAAAIIASLIIENETAVFVVEDDGVGLPAKDRDRLIEPYVTTREKGTGLGLAIVKRICEDHGGELKLADAETLRGARVCLIFPLKPHGKTGDVTERKLQSVVAE</sequence>
<dbReference type="PROSITE" id="PS50885">
    <property type="entry name" value="HAMP"/>
    <property type="match status" value="1"/>
</dbReference>
<dbReference type="InterPro" id="IPR004358">
    <property type="entry name" value="Sig_transdc_His_kin-like_C"/>
</dbReference>
<feature type="domain" description="Histidine kinase" evidence="15">
    <location>
        <begin position="508"/>
        <end position="730"/>
    </location>
</feature>
<comment type="subcellular location">
    <subcellularLocation>
        <location evidence="2">Cell membrane</location>
        <topology evidence="2">Multi-pass membrane protein</topology>
    </subcellularLocation>
</comment>
<keyword evidence="9 18" id="KW-0418">Kinase</keyword>
<dbReference type="GO" id="GO:0005524">
    <property type="term" value="F:ATP binding"/>
    <property type="evidence" value="ECO:0007669"/>
    <property type="project" value="UniProtKB-KW"/>
</dbReference>
<keyword evidence="6 18" id="KW-0808">Transferase</keyword>
<dbReference type="SUPFAM" id="SSF55874">
    <property type="entry name" value="ATPase domain of HSP90 chaperone/DNA topoisomerase II/histidine kinase"/>
    <property type="match status" value="1"/>
</dbReference>
<keyword evidence="13 14" id="KW-0472">Membrane</keyword>
<evidence type="ECO:0000259" key="15">
    <source>
        <dbReference type="PROSITE" id="PS50109"/>
    </source>
</evidence>
<evidence type="ECO:0000256" key="12">
    <source>
        <dbReference type="ARBA" id="ARBA00023012"/>
    </source>
</evidence>
<feature type="domain" description="HAMP" evidence="17">
    <location>
        <begin position="326"/>
        <end position="379"/>
    </location>
</feature>
<dbReference type="InterPro" id="IPR035965">
    <property type="entry name" value="PAS-like_dom_sf"/>
</dbReference>
<keyword evidence="5" id="KW-0597">Phosphoprotein</keyword>
<evidence type="ECO:0000256" key="14">
    <source>
        <dbReference type="SAM" id="Phobius"/>
    </source>
</evidence>
<dbReference type="EC" id="2.7.13.3" evidence="3"/>
<reference evidence="18 19" key="1">
    <citation type="submission" date="2020-08" db="EMBL/GenBank/DDBJ databases">
        <title>Genomic Encyclopedia of Type Strains, Phase IV (KMG-IV): sequencing the most valuable type-strain genomes for metagenomic binning, comparative biology and taxonomic classification.</title>
        <authorList>
            <person name="Goeker M."/>
        </authorList>
    </citation>
    <scope>NUCLEOTIDE SEQUENCE [LARGE SCALE GENOMIC DNA]</scope>
    <source>
        <strain evidence="18 19">DSM 4731</strain>
    </source>
</reference>
<evidence type="ECO:0000256" key="3">
    <source>
        <dbReference type="ARBA" id="ARBA00012438"/>
    </source>
</evidence>
<dbReference type="CDD" id="cd00082">
    <property type="entry name" value="HisKA"/>
    <property type="match status" value="1"/>
</dbReference>
<dbReference type="InterPro" id="IPR036097">
    <property type="entry name" value="HisK_dim/P_sf"/>
</dbReference>
<feature type="transmembrane region" description="Helical" evidence="14">
    <location>
        <begin position="102"/>
        <end position="127"/>
    </location>
</feature>
<comment type="catalytic activity">
    <reaction evidence="1">
        <text>ATP + protein L-histidine = ADP + protein N-phospho-L-histidine.</text>
        <dbReference type="EC" id="2.7.13.3"/>
    </reaction>
</comment>
<keyword evidence="4" id="KW-1003">Cell membrane</keyword>
<dbReference type="Gene3D" id="1.10.287.130">
    <property type="match status" value="1"/>
</dbReference>
<name>A0A7W9C5A7_9CAUL</name>
<dbReference type="SMART" id="SM00388">
    <property type="entry name" value="HisKA"/>
    <property type="match status" value="1"/>
</dbReference>
<keyword evidence="12" id="KW-0902">Two-component regulatory system</keyword>
<keyword evidence="7 14" id="KW-0812">Transmembrane</keyword>
<keyword evidence="8" id="KW-0547">Nucleotide-binding</keyword>
<dbReference type="InterPro" id="IPR017232">
    <property type="entry name" value="NtrY"/>
</dbReference>
<evidence type="ECO:0000256" key="4">
    <source>
        <dbReference type="ARBA" id="ARBA00022475"/>
    </source>
</evidence>
<dbReference type="PROSITE" id="PS50112">
    <property type="entry name" value="PAS"/>
    <property type="match status" value="1"/>
</dbReference>
<evidence type="ECO:0000256" key="5">
    <source>
        <dbReference type="ARBA" id="ARBA00022553"/>
    </source>
</evidence>
<evidence type="ECO:0000256" key="10">
    <source>
        <dbReference type="ARBA" id="ARBA00022840"/>
    </source>
</evidence>
<dbReference type="SUPFAM" id="SSF55785">
    <property type="entry name" value="PYP-like sensor domain (PAS domain)"/>
    <property type="match status" value="1"/>
</dbReference>
<evidence type="ECO:0000256" key="1">
    <source>
        <dbReference type="ARBA" id="ARBA00000085"/>
    </source>
</evidence>